<reference evidence="3" key="1">
    <citation type="submission" date="2025-08" db="UniProtKB">
        <authorList>
            <consortium name="RefSeq"/>
        </authorList>
    </citation>
    <scope>IDENTIFICATION</scope>
</reference>
<evidence type="ECO:0000256" key="1">
    <source>
        <dbReference type="SAM" id="SignalP"/>
    </source>
</evidence>
<dbReference type="GeneID" id="107266376"/>
<evidence type="ECO:0000313" key="2">
    <source>
        <dbReference type="Proteomes" id="UP000694920"/>
    </source>
</evidence>
<feature type="signal peptide" evidence="1">
    <location>
        <begin position="1"/>
        <end position="20"/>
    </location>
</feature>
<organism evidence="2 3">
    <name type="scientific">Cephus cinctus</name>
    <name type="common">Wheat stem sawfly</name>
    <dbReference type="NCBI Taxonomy" id="211228"/>
    <lineage>
        <taxon>Eukaryota</taxon>
        <taxon>Metazoa</taxon>
        <taxon>Ecdysozoa</taxon>
        <taxon>Arthropoda</taxon>
        <taxon>Hexapoda</taxon>
        <taxon>Insecta</taxon>
        <taxon>Pterygota</taxon>
        <taxon>Neoptera</taxon>
        <taxon>Endopterygota</taxon>
        <taxon>Hymenoptera</taxon>
        <taxon>Cephoidea</taxon>
        <taxon>Cephidae</taxon>
        <taxon>Cephus</taxon>
    </lineage>
</organism>
<protein>
    <submittedName>
        <fullName evidence="3">Uncharacterized protein LOC107266376 isoform X1</fullName>
    </submittedName>
</protein>
<keyword evidence="2" id="KW-1185">Reference proteome</keyword>
<sequence>MKILLITKVILLSYLSCAMADRLNHTRLLEKSLPRQSRVSRLLQELPSSNFFSDIVYLPEEDYDEEFERREQELQQLERNDRNLMPEYRNLCEIKTRKVQLNDGDFEYQPPHYHEVFCKVHSFLEDQPTVKPAKQKCAHPGFHCVQRSRTLFMLRRAWDSECWEPFTKEIASGCDCMWPVSTLGDITAHY</sequence>
<feature type="chain" id="PRO_5042515210" evidence="1">
    <location>
        <begin position="21"/>
        <end position="190"/>
    </location>
</feature>
<gene>
    <name evidence="3" type="primary">LOC107266376</name>
</gene>
<dbReference type="RefSeq" id="XP_015592281.1">
    <property type="nucleotide sequence ID" value="XM_015736795.2"/>
</dbReference>
<name>A0AAJ7FHM1_CEPCN</name>
<accession>A0AAJ7FHM1</accession>
<dbReference type="KEGG" id="ccin:107266376"/>
<keyword evidence="1" id="KW-0732">Signal</keyword>
<evidence type="ECO:0000313" key="3">
    <source>
        <dbReference type="RefSeq" id="XP_015592281.1"/>
    </source>
</evidence>
<dbReference type="AlphaFoldDB" id="A0AAJ7FHM1"/>
<dbReference type="Proteomes" id="UP000694920">
    <property type="component" value="Unplaced"/>
</dbReference>
<proteinExistence type="predicted"/>